<dbReference type="GO" id="GO:0016592">
    <property type="term" value="C:mediator complex"/>
    <property type="evidence" value="ECO:0007669"/>
    <property type="project" value="InterPro"/>
</dbReference>
<proteinExistence type="inferred from homology"/>
<feature type="region of interest" description="Disordered" evidence="5">
    <location>
        <begin position="61"/>
        <end position="94"/>
    </location>
</feature>
<dbReference type="Proteomes" id="UP000077684">
    <property type="component" value="Unassembled WGS sequence"/>
</dbReference>
<dbReference type="AlphaFoldDB" id="A0A8X7MW49"/>
<comment type="subcellular location">
    <subcellularLocation>
        <location evidence="1 4">Nucleus</location>
    </subcellularLocation>
</comment>
<evidence type="ECO:0000256" key="3">
    <source>
        <dbReference type="ARBA" id="ARBA00023242"/>
    </source>
</evidence>
<keyword evidence="4" id="KW-0804">Transcription</keyword>
<dbReference type="GO" id="GO:0006357">
    <property type="term" value="P:regulation of transcription by RNA polymerase II"/>
    <property type="evidence" value="ECO:0007669"/>
    <property type="project" value="InterPro"/>
</dbReference>
<feature type="region of interest" description="Disordered" evidence="5">
    <location>
        <begin position="162"/>
        <end position="190"/>
    </location>
</feature>
<organism evidence="6 7">
    <name type="scientific">Tilletia controversa</name>
    <name type="common">dwarf bunt fungus</name>
    <dbReference type="NCBI Taxonomy" id="13291"/>
    <lineage>
        <taxon>Eukaryota</taxon>
        <taxon>Fungi</taxon>
        <taxon>Dikarya</taxon>
        <taxon>Basidiomycota</taxon>
        <taxon>Ustilaginomycotina</taxon>
        <taxon>Exobasidiomycetes</taxon>
        <taxon>Tilletiales</taxon>
        <taxon>Tilletiaceae</taxon>
        <taxon>Tilletia</taxon>
    </lineage>
</organism>
<reference evidence="6" key="2">
    <citation type="journal article" date="2019" name="IMA Fungus">
        <title>Genome sequencing and comparison of five Tilletia species to identify candidate genes for the detection of regulated species infecting wheat.</title>
        <authorList>
            <person name="Nguyen H.D.T."/>
            <person name="Sultana T."/>
            <person name="Kesanakurti P."/>
            <person name="Hambleton S."/>
        </authorList>
    </citation>
    <scope>NUCLEOTIDE SEQUENCE</scope>
    <source>
        <strain evidence="6">DAOMC 236426</strain>
    </source>
</reference>
<keyword evidence="4" id="KW-0805">Transcription regulation</keyword>
<evidence type="ECO:0000313" key="6">
    <source>
        <dbReference type="EMBL" id="KAE8249360.1"/>
    </source>
</evidence>
<comment type="function">
    <text evidence="4">Component of the Mediator complex, a coactivator involved in the regulated transcription of nearly all RNA polymerase II-dependent genes. Mediator functions as a bridge to convey information from gene-specific regulatory proteins to the basal RNA polymerase II transcription machinery. Mediator is recruited to promoters by direct interactions with regulatory proteins and serves as a scaffold for the assembly of a functional pre-initiation complex with RNA polymerase II and the general transcription factors.</text>
</comment>
<comment type="caution">
    <text evidence="6">The sequence shown here is derived from an EMBL/GenBank/DDBJ whole genome shotgun (WGS) entry which is preliminary data.</text>
</comment>
<evidence type="ECO:0000256" key="1">
    <source>
        <dbReference type="ARBA" id="ARBA00004123"/>
    </source>
</evidence>
<dbReference type="GO" id="GO:0003712">
    <property type="term" value="F:transcription coregulator activity"/>
    <property type="evidence" value="ECO:0007669"/>
    <property type="project" value="InterPro"/>
</dbReference>
<comment type="subunit">
    <text evidence="4">Component of the Mediator complex.</text>
</comment>
<feature type="compositionally biased region" description="Gly residues" evidence="5">
    <location>
        <begin position="7"/>
        <end position="21"/>
    </location>
</feature>
<keyword evidence="7" id="KW-1185">Reference proteome</keyword>
<evidence type="ECO:0000256" key="5">
    <source>
        <dbReference type="SAM" id="MobiDB-lite"/>
    </source>
</evidence>
<keyword evidence="4" id="KW-0010">Activator</keyword>
<protein>
    <recommendedName>
        <fullName evidence="4">Mediator of RNA polymerase II transcription subunit 11</fullName>
    </recommendedName>
    <alternativeName>
        <fullName evidence="4">Mediator complex subunit 11</fullName>
    </alternativeName>
</protein>
<dbReference type="InterPro" id="IPR019404">
    <property type="entry name" value="Mediator_Med11"/>
</dbReference>
<evidence type="ECO:0000256" key="4">
    <source>
        <dbReference type="RuleBase" id="RU364147"/>
    </source>
</evidence>
<dbReference type="EMBL" id="LWDE02000288">
    <property type="protein sequence ID" value="KAE8249360.1"/>
    <property type="molecule type" value="Genomic_DNA"/>
</dbReference>
<name>A0A8X7MW49_9BASI</name>
<feature type="region of interest" description="Disordered" evidence="5">
    <location>
        <begin position="1"/>
        <end position="29"/>
    </location>
</feature>
<keyword evidence="3 4" id="KW-0539">Nucleus</keyword>
<reference evidence="6" key="1">
    <citation type="submission" date="2016-04" db="EMBL/GenBank/DDBJ databases">
        <authorList>
            <person name="Nguyen H.D."/>
            <person name="Samba Siva P."/>
            <person name="Cullis J."/>
            <person name="Levesque C.A."/>
            <person name="Hambleton S."/>
        </authorList>
    </citation>
    <scope>NUCLEOTIDE SEQUENCE</scope>
    <source>
        <strain evidence="6">DAOMC 236426</strain>
    </source>
</reference>
<accession>A0A8X7MW49</accession>
<gene>
    <name evidence="4" type="primary">MED11</name>
    <name evidence="6" type="ORF">A4X06_0g3268</name>
</gene>
<feature type="compositionally biased region" description="Polar residues" evidence="5">
    <location>
        <begin position="162"/>
        <end position="180"/>
    </location>
</feature>
<evidence type="ECO:0000313" key="7">
    <source>
        <dbReference type="Proteomes" id="UP000077684"/>
    </source>
</evidence>
<sequence length="229" mass="23572">MASMTVGGDGGGGTDVGGGGISSTSARVERNGRTTALLAKLAEADDSLAQVLDLAAQAIDTLPPSSSSTTDSITGPSVRRLGSEEESGGGMEQFESSTTEYFALLNDIQLFLRSAVFHLVHTAKRAPLTPAQTTTAFDALRAATVTKGHSLRPVDVARQQQDSATSSAQVRANEHGSATTAERDGAVGKARSAKGSVVGLSDDAHLSIGALRLQHQTWTDLAAALEALR</sequence>
<dbReference type="Pfam" id="PF10280">
    <property type="entry name" value="Med11"/>
    <property type="match status" value="1"/>
</dbReference>
<comment type="similarity">
    <text evidence="2 4">Belongs to the Mediator complex subunit 11 family.</text>
</comment>
<evidence type="ECO:0000256" key="2">
    <source>
        <dbReference type="ARBA" id="ARBA00008186"/>
    </source>
</evidence>
<feature type="compositionally biased region" description="Low complexity" evidence="5">
    <location>
        <begin position="63"/>
        <end position="77"/>
    </location>
</feature>